<feature type="non-terminal residue" evidence="1">
    <location>
        <position position="1"/>
    </location>
</feature>
<reference evidence="1" key="1">
    <citation type="submission" date="2018-05" db="EMBL/GenBank/DDBJ databases">
        <authorList>
            <person name="Lanie J.A."/>
            <person name="Ng W.-L."/>
            <person name="Kazmierczak K.M."/>
            <person name="Andrzejewski T.M."/>
            <person name="Davidsen T.M."/>
            <person name="Wayne K.J."/>
            <person name="Tettelin H."/>
            <person name="Glass J.I."/>
            <person name="Rusch D."/>
            <person name="Podicherti R."/>
            <person name="Tsui H.-C.T."/>
            <person name="Winkler M.E."/>
        </authorList>
    </citation>
    <scope>NUCLEOTIDE SEQUENCE</scope>
</reference>
<protein>
    <submittedName>
        <fullName evidence="1">Uncharacterized protein</fullName>
    </submittedName>
</protein>
<dbReference type="EMBL" id="UINC01002177">
    <property type="protein sequence ID" value="SUZ93788.1"/>
    <property type="molecule type" value="Genomic_DNA"/>
</dbReference>
<dbReference type="AlphaFoldDB" id="A0A381RS27"/>
<organism evidence="1">
    <name type="scientific">marine metagenome</name>
    <dbReference type="NCBI Taxonomy" id="408172"/>
    <lineage>
        <taxon>unclassified sequences</taxon>
        <taxon>metagenomes</taxon>
        <taxon>ecological metagenomes</taxon>
    </lineage>
</organism>
<evidence type="ECO:0000313" key="1">
    <source>
        <dbReference type="EMBL" id="SUZ93788.1"/>
    </source>
</evidence>
<name>A0A381RS27_9ZZZZ</name>
<proteinExistence type="predicted"/>
<sequence length="55" mass="6329">VVPAIPLSLFLVSKSWGELNRSENNSYPWERNIAVFSGDLKSLLQNLWSFFSELE</sequence>
<accession>A0A381RS27</accession>
<gene>
    <name evidence="1" type="ORF">METZ01_LOCUS46642</name>
</gene>